<dbReference type="Gene3D" id="1.10.630.10">
    <property type="entry name" value="Cytochrome P450"/>
    <property type="match status" value="1"/>
</dbReference>
<dbReference type="RefSeq" id="WP_160119268.1">
    <property type="nucleotide sequence ID" value="NZ_AP018711.1"/>
</dbReference>
<dbReference type="EMBL" id="AP018711">
    <property type="protein sequence ID" value="BBE35654.1"/>
    <property type="molecule type" value="Genomic_DNA"/>
</dbReference>
<dbReference type="PANTHER" id="PTHR46696">
    <property type="entry name" value="P450, PUTATIVE (EUROFUNG)-RELATED"/>
    <property type="match status" value="1"/>
</dbReference>
<dbReference type="InterPro" id="IPR036396">
    <property type="entry name" value="Cyt_P450_sf"/>
</dbReference>
<dbReference type="CDD" id="cd00302">
    <property type="entry name" value="cytochrome_P450"/>
    <property type="match status" value="1"/>
</dbReference>
<dbReference type="GO" id="GO:0005506">
    <property type="term" value="F:iron ion binding"/>
    <property type="evidence" value="ECO:0007669"/>
    <property type="project" value="InterPro"/>
</dbReference>
<keyword evidence="5" id="KW-1185">Reference proteome</keyword>
<evidence type="ECO:0000313" key="2">
    <source>
        <dbReference type="EMBL" id="BBE35654.1"/>
    </source>
</evidence>
<dbReference type="GO" id="GO:0016705">
    <property type="term" value="F:oxidoreductase activity, acting on paired donors, with incorporation or reduction of molecular oxygen"/>
    <property type="evidence" value="ECO:0007669"/>
    <property type="project" value="InterPro"/>
</dbReference>
<evidence type="ECO:0000313" key="5">
    <source>
        <dbReference type="Proteomes" id="UP000276029"/>
    </source>
</evidence>
<evidence type="ECO:0000256" key="1">
    <source>
        <dbReference type="ARBA" id="ARBA00010617"/>
    </source>
</evidence>
<sequence>MKEYHIASFDGCSHALKQNDLRQALYDQASLMMEHALVNLHGAEHRARRNVEATVFRKNIFLDYEKNVLPRTLDETLAPFLKIGHGDLVDIGYRIMMNLTADFAGIDRPERSPEETEELVRLLKEFSLAPALGQSRPEDVAEKRARIEAAMAEFNAAFLAPSIARRRSLLAERDAGTRDDADLPKDVLTALIREQDKLAMTDEKFLQEGIFYALAGAHTSIHSLTHAVNELLQWLKAHPEDVETLRSDPFFVQRCVFESVRLHPSSPVAKRRALCPITLADDIKADEGDIVVVNLHAANRSRDLFGDDADSYNPHREVGGPLAPHGISMGLGMHACLGRNLAIGVEPRADSEPETHQYGTVPLIVEALLRCGIQADPDKQPAKDEGITRITFASYPIVFRPDEAPIA</sequence>
<proteinExistence type="inferred from homology"/>
<reference evidence="2 4" key="1">
    <citation type="submission" date="2018-06" db="EMBL/GenBank/DDBJ databases">
        <title>Complete Genome Sequence of the Microcystin-Degrading Bacterium Sphingosinicella microcystinivorans Strain B-9.</title>
        <authorList>
            <person name="Jin H."/>
            <person name="Nishizawa T."/>
            <person name="Guo Y."/>
            <person name="Nishizawa A."/>
            <person name="Park H."/>
            <person name="Kato H."/>
            <person name="Tsuji K."/>
            <person name="Harada K."/>
        </authorList>
    </citation>
    <scope>NUCLEOTIDE SEQUENCE [LARGE SCALE GENOMIC DNA]</scope>
    <source>
        <strain evidence="2 4">B9</strain>
    </source>
</reference>
<dbReference type="Proteomes" id="UP000276029">
    <property type="component" value="Unassembled WGS sequence"/>
</dbReference>
<dbReference type="EMBL" id="RBWX01000010">
    <property type="protein sequence ID" value="RKS86301.1"/>
    <property type="molecule type" value="Genomic_DNA"/>
</dbReference>
<comment type="similarity">
    <text evidence="1">Belongs to the cytochrome P450 family.</text>
</comment>
<organism evidence="2 4">
    <name type="scientific">Sphingosinicella microcystinivorans</name>
    <dbReference type="NCBI Taxonomy" id="335406"/>
    <lineage>
        <taxon>Bacteria</taxon>
        <taxon>Pseudomonadati</taxon>
        <taxon>Pseudomonadota</taxon>
        <taxon>Alphaproteobacteria</taxon>
        <taxon>Sphingomonadales</taxon>
        <taxon>Sphingosinicellaceae</taxon>
        <taxon>Sphingosinicella</taxon>
    </lineage>
</organism>
<gene>
    <name evidence="3" type="ORF">DFR51_3003</name>
    <name evidence="2" type="ORF">SmB9_33120</name>
</gene>
<dbReference type="GO" id="GO:0004497">
    <property type="term" value="F:monooxygenase activity"/>
    <property type="evidence" value="ECO:0007669"/>
    <property type="project" value="InterPro"/>
</dbReference>
<evidence type="ECO:0000313" key="4">
    <source>
        <dbReference type="Proteomes" id="UP000275727"/>
    </source>
</evidence>
<accession>A0AAD1G2E6</accession>
<reference evidence="3 5" key="2">
    <citation type="submission" date="2018-10" db="EMBL/GenBank/DDBJ databases">
        <title>Genomic Encyclopedia of Type Strains, Phase IV (KMG-IV): sequencing the most valuable type-strain genomes for metagenomic binning, comparative biology and taxonomic classification.</title>
        <authorList>
            <person name="Goeker M."/>
        </authorList>
    </citation>
    <scope>NUCLEOTIDE SEQUENCE [LARGE SCALE GENOMIC DNA]</scope>
    <source>
        <strain evidence="3 5">DSM 19791</strain>
    </source>
</reference>
<dbReference type="InterPro" id="IPR001128">
    <property type="entry name" value="Cyt_P450"/>
</dbReference>
<dbReference type="SUPFAM" id="SSF48264">
    <property type="entry name" value="Cytochrome P450"/>
    <property type="match status" value="1"/>
</dbReference>
<dbReference type="Proteomes" id="UP000275727">
    <property type="component" value="Chromosome"/>
</dbReference>
<dbReference type="PANTHER" id="PTHR46696:SF1">
    <property type="entry name" value="CYTOCHROME P450 YJIB-RELATED"/>
    <property type="match status" value="1"/>
</dbReference>
<evidence type="ECO:0000313" key="3">
    <source>
        <dbReference type="EMBL" id="RKS86301.1"/>
    </source>
</evidence>
<dbReference type="GO" id="GO:0020037">
    <property type="term" value="F:heme binding"/>
    <property type="evidence" value="ECO:0007669"/>
    <property type="project" value="InterPro"/>
</dbReference>
<dbReference type="Pfam" id="PF00067">
    <property type="entry name" value="p450"/>
    <property type="match status" value="1"/>
</dbReference>
<protein>
    <submittedName>
        <fullName evidence="3">Cytochrome P450</fullName>
    </submittedName>
</protein>
<dbReference type="KEGG" id="smic:SmB9_33120"/>
<dbReference type="AlphaFoldDB" id="A0AAD1G2E6"/>
<name>A0AAD1G2E6_SPHMI</name>